<proteinExistence type="predicted"/>
<organism evidence="2">
    <name type="scientific">Timema genevievae</name>
    <name type="common">Walking stick</name>
    <dbReference type="NCBI Taxonomy" id="629358"/>
    <lineage>
        <taxon>Eukaryota</taxon>
        <taxon>Metazoa</taxon>
        <taxon>Ecdysozoa</taxon>
        <taxon>Arthropoda</taxon>
        <taxon>Hexapoda</taxon>
        <taxon>Insecta</taxon>
        <taxon>Pterygota</taxon>
        <taxon>Neoptera</taxon>
        <taxon>Polyneoptera</taxon>
        <taxon>Phasmatodea</taxon>
        <taxon>Timematodea</taxon>
        <taxon>Timematoidea</taxon>
        <taxon>Timematidae</taxon>
        <taxon>Timema</taxon>
    </lineage>
</organism>
<feature type="region of interest" description="Disordered" evidence="1">
    <location>
        <begin position="64"/>
        <end position="95"/>
    </location>
</feature>
<gene>
    <name evidence="2" type="ORF">TGEB3V08_LOCUS1079</name>
</gene>
<evidence type="ECO:0000256" key="1">
    <source>
        <dbReference type="SAM" id="MobiDB-lite"/>
    </source>
</evidence>
<dbReference type="AlphaFoldDB" id="A0A7R9JPJ4"/>
<accession>A0A7R9JPJ4</accession>
<protein>
    <submittedName>
        <fullName evidence="2">Uncharacterized protein</fullName>
    </submittedName>
</protein>
<name>A0A7R9JPJ4_TIMGE</name>
<sequence length="161" mass="17984">MPGPRIEPQTTSTKVRHLTPRPPEPRYSLMLDATTMNVALVCQQNYRDVTAVIQRHLVPEVRQPLKHKQGDDEPAFAWRESGKPFRNKPPPVHPTEIRTSISSSSAVELNTTSALANYATEADSERVVVWRSLWRVASVWCDSLYGVWRACGVTVSMACGG</sequence>
<reference evidence="2" key="1">
    <citation type="submission" date="2020-11" db="EMBL/GenBank/DDBJ databases">
        <authorList>
            <person name="Tran Van P."/>
        </authorList>
    </citation>
    <scope>NUCLEOTIDE SEQUENCE</scope>
</reference>
<feature type="region of interest" description="Disordered" evidence="1">
    <location>
        <begin position="1"/>
        <end position="24"/>
    </location>
</feature>
<evidence type="ECO:0000313" key="2">
    <source>
        <dbReference type="EMBL" id="CAD7586786.1"/>
    </source>
</evidence>
<dbReference type="EMBL" id="OE839327">
    <property type="protein sequence ID" value="CAD7586786.1"/>
    <property type="molecule type" value="Genomic_DNA"/>
</dbReference>